<keyword evidence="3" id="KW-1185">Reference proteome</keyword>
<accession>A0ABW1ARZ5</accession>
<keyword evidence="1" id="KW-0472">Membrane</keyword>
<name>A0ABW1ARZ5_9RHOO</name>
<proteinExistence type="predicted"/>
<sequence length="357" mass="40154">MAIIEVREPAVAQRSCFQSIFPFPVMKPITLLLVLLGLFLVHVDLHANEQYFVLDRGVTPFQPLADEPYRWLLPDGTQLGKPKRLTDEQGRAFVTKALNQEEYLLDLMWGRFRVHVDPKCWKGAPENFQDCAKVIERIDGCKLFECETTASNNFIDDYRQKNTRRSQWVLAEVSAKEARELVGSEIKALEKLKLSEMTSAMEKSLANCPKVDMKAPNPEAEALYQRGLGEPMGSEEGEVAFIEAAKLGYWRAASNLVTIALQYEDIESAYLITAWLIKHKRPSAYSKLAMILRDIISNDVDGPVNTKDLGNKLQLKSAMAGDPNSMLEVGKKIQSSGHPKLGSKMIECARILRPDLI</sequence>
<gene>
    <name evidence="2" type="ORF">ACFPTN_11235</name>
</gene>
<evidence type="ECO:0008006" key="4">
    <source>
        <dbReference type="Google" id="ProtNLM"/>
    </source>
</evidence>
<feature type="transmembrane region" description="Helical" evidence="1">
    <location>
        <begin position="20"/>
        <end position="41"/>
    </location>
</feature>
<evidence type="ECO:0000313" key="2">
    <source>
        <dbReference type="EMBL" id="MFC5769947.1"/>
    </source>
</evidence>
<reference evidence="3" key="1">
    <citation type="journal article" date="2019" name="Int. J. Syst. Evol. Microbiol.">
        <title>The Global Catalogue of Microorganisms (GCM) 10K type strain sequencing project: providing services to taxonomists for standard genome sequencing and annotation.</title>
        <authorList>
            <consortium name="The Broad Institute Genomics Platform"/>
            <consortium name="The Broad Institute Genome Sequencing Center for Infectious Disease"/>
            <person name="Wu L."/>
            <person name="Ma J."/>
        </authorList>
    </citation>
    <scope>NUCLEOTIDE SEQUENCE [LARGE SCALE GENOMIC DNA]</scope>
    <source>
        <strain evidence="3">SHR3</strain>
    </source>
</reference>
<evidence type="ECO:0000256" key="1">
    <source>
        <dbReference type="SAM" id="Phobius"/>
    </source>
</evidence>
<protein>
    <recommendedName>
        <fullName evidence="4">Sel1 repeat family protein</fullName>
    </recommendedName>
</protein>
<keyword evidence="1" id="KW-0812">Transmembrane</keyword>
<dbReference type="RefSeq" id="WP_157748626.1">
    <property type="nucleotide sequence ID" value="NZ_JBHSOG010000044.1"/>
</dbReference>
<evidence type="ECO:0000313" key="3">
    <source>
        <dbReference type="Proteomes" id="UP001595974"/>
    </source>
</evidence>
<keyword evidence="1" id="KW-1133">Transmembrane helix</keyword>
<dbReference type="EMBL" id="JBHSOG010000044">
    <property type="protein sequence ID" value="MFC5769947.1"/>
    <property type="molecule type" value="Genomic_DNA"/>
</dbReference>
<organism evidence="2 3">
    <name type="scientific">Thauera sinica</name>
    <dbReference type="NCBI Taxonomy" id="2665146"/>
    <lineage>
        <taxon>Bacteria</taxon>
        <taxon>Pseudomonadati</taxon>
        <taxon>Pseudomonadota</taxon>
        <taxon>Betaproteobacteria</taxon>
        <taxon>Rhodocyclales</taxon>
        <taxon>Zoogloeaceae</taxon>
        <taxon>Thauera</taxon>
    </lineage>
</organism>
<comment type="caution">
    <text evidence="2">The sequence shown here is derived from an EMBL/GenBank/DDBJ whole genome shotgun (WGS) entry which is preliminary data.</text>
</comment>
<dbReference type="Proteomes" id="UP001595974">
    <property type="component" value="Unassembled WGS sequence"/>
</dbReference>